<dbReference type="Proteomes" id="UP000887565">
    <property type="component" value="Unplaced"/>
</dbReference>
<sequence length="137" mass="15348">MLYSWTSPVVSRISTLSRHDYKPGFLLRTLSEKLILRTLSEKKAKNYSILYYSPGQGRRDGVGDQYCHTPRRTCHQLMQLSTAAPPTNLAAWPVLRHVLSTTTTVKADASATPQILPPHITANTATDLNIDYTDFTD</sequence>
<proteinExistence type="predicted"/>
<dbReference type="WBParaSite" id="nRc.2.0.1.t07316-RA">
    <property type="protein sequence ID" value="nRc.2.0.1.t07316-RA"/>
    <property type="gene ID" value="nRc.2.0.1.g07316"/>
</dbReference>
<evidence type="ECO:0000313" key="2">
    <source>
        <dbReference type="WBParaSite" id="nRc.2.0.1.t07316-RA"/>
    </source>
</evidence>
<name>A0A915HZN1_ROMCU</name>
<protein>
    <submittedName>
        <fullName evidence="2">Uncharacterized protein</fullName>
    </submittedName>
</protein>
<reference evidence="2" key="1">
    <citation type="submission" date="2022-11" db="UniProtKB">
        <authorList>
            <consortium name="WormBaseParasite"/>
        </authorList>
    </citation>
    <scope>IDENTIFICATION</scope>
</reference>
<evidence type="ECO:0000313" key="1">
    <source>
        <dbReference type="Proteomes" id="UP000887565"/>
    </source>
</evidence>
<keyword evidence="1" id="KW-1185">Reference proteome</keyword>
<organism evidence="1 2">
    <name type="scientific">Romanomermis culicivorax</name>
    <name type="common">Nematode worm</name>
    <dbReference type="NCBI Taxonomy" id="13658"/>
    <lineage>
        <taxon>Eukaryota</taxon>
        <taxon>Metazoa</taxon>
        <taxon>Ecdysozoa</taxon>
        <taxon>Nematoda</taxon>
        <taxon>Enoplea</taxon>
        <taxon>Dorylaimia</taxon>
        <taxon>Mermithida</taxon>
        <taxon>Mermithoidea</taxon>
        <taxon>Mermithidae</taxon>
        <taxon>Romanomermis</taxon>
    </lineage>
</organism>
<dbReference type="AlphaFoldDB" id="A0A915HZN1"/>
<accession>A0A915HZN1</accession>